<dbReference type="InterPro" id="IPR001810">
    <property type="entry name" value="F-box_dom"/>
</dbReference>
<comment type="caution">
    <text evidence="2">The sequence shown here is derived from an EMBL/GenBank/DDBJ whole genome shotgun (WGS) entry which is preliminary data.</text>
</comment>
<feature type="domain" description="F-box" evidence="1">
    <location>
        <begin position="112"/>
        <end position="151"/>
    </location>
</feature>
<dbReference type="VEuPathDB" id="FungiDB:RhiirA1_471899"/>
<sequence length="176" mass="20159">MVFVNCVIEENSPTQASIDICANVNCISQKHINELGIAYHSESNSIETPDASHFTLGKVNLQIGFNDGPWFQENGATMDICNSKLLLDDNFVIPFKIQHILFMAHSSVINLPELLEQILYFLAIDKSLYSTLYVCRFWYRCGAPILWRRIELKGEYLYPGQSLPNDYNYSVKDRPD</sequence>
<reference evidence="2 3" key="1">
    <citation type="submission" date="2016-04" db="EMBL/GenBank/DDBJ databases">
        <title>Genome analyses suggest a sexual origin of heterokaryosis in a supposedly ancient asexual fungus.</title>
        <authorList>
            <person name="Ropars J."/>
            <person name="Sedzielewska K."/>
            <person name="Noel J."/>
            <person name="Charron P."/>
            <person name="Farinelli L."/>
            <person name="Marton T."/>
            <person name="Kruger M."/>
            <person name="Pelin A."/>
            <person name="Brachmann A."/>
            <person name="Corradi N."/>
        </authorList>
    </citation>
    <scope>NUCLEOTIDE SEQUENCE [LARGE SCALE GENOMIC DNA]</scope>
    <source>
        <strain evidence="2 3">C2</strain>
    </source>
</reference>
<organism evidence="2 3">
    <name type="scientific">Rhizophagus irregularis</name>
    <dbReference type="NCBI Taxonomy" id="588596"/>
    <lineage>
        <taxon>Eukaryota</taxon>
        <taxon>Fungi</taxon>
        <taxon>Fungi incertae sedis</taxon>
        <taxon>Mucoromycota</taxon>
        <taxon>Glomeromycotina</taxon>
        <taxon>Glomeromycetes</taxon>
        <taxon>Glomerales</taxon>
        <taxon>Glomeraceae</taxon>
        <taxon>Rhizophagus</taxon>
    </lineage>
</organism>
<gene>
    <name evidence="2" type="ORF">RhiirC2_800096</name>
</gene>
<dbReference type="VEuPathDB" id="FungiDB:FUN_015510"/>
<proteinExistence type="predicted"/>
<dbReference type="VEuPathDB" id="FungiDB:RhiirFUN_006532"/>
<dbReference type="SUPFAM" id="SSF81383">
    <property type="entry name" value="F-box domain"/>
    <property type="match status" value="1"/>
</dbReference>
<evidence type="ECO:0000313" key="2">
    <source>
        <dbReference type="EMBL" id="PKK56405.1"/>
    </source>
</evidence>
<dbReference type="InterPro" id="IPR036047">
    <property type="entry name" value="F-box-like_dom_sf"/>
</dbReference>
<evidence type="ECO:0000259" key="1">
    <source>
        <dbReference type="Pfam" id="PF12937"/>
    </source>
</evidence>
<evidence type="ECO:0000313" key="3">
    <source>
        <dbReference type="Proteomes" id="UP000233469"/>
    </source>
</evidence>
<name>A0A2N1M447_9GLOM</name>
<dbReference type="Proteomes" id="UP000233469">
    <property type="component" value="Unassembled WGS sequence"/>
</dbReference>
<dbReference type="Pfam" id="PF12937">
    <property type="entry name" value="F-box-like"/>
    <property type="match status" value="1"/>
</dbReference>
<reference evidence="2 3" key="2">
    <citation type="submission" date="2017-10" db="EMBL/GenBank/DDBJ databases">
        <title>Extensive intraspecific genome diversity in a model arbuscular mycorrhizal fungus.</title>
        <authorList>
            <person name="Chen E.C.H."/>
            <person name="Morin E."/>
            <person name="Baudet D."/>
            <person name="Noel J."/>
            <person name="Ndikumana S."/>
            <person name="Charron P."/>
            <person name="St-Onge C."/>
            <person name="Giorgi J."/>
            <person name="Grigoriev I.V."/>
            <person name="Roux C."/>
            <person name="Martin F.M."/>
            <person name="Corradi N."/>
        </authorList>
    </citation>
    <scope>NUCLEOTIDE SEQUENCE [LARGE SCALE GENOMIC DNA]</scope>
    <source>
        <strain evidence="2 3">C2</strain>
    </source>
</reference>
<protein>
    <recommendedName>
        <fullName evidence="1">F-box domain-containing protein</fullName>
    </recommendedName>
</protein>
<dbReference type="AlphaFoldDB" id="A0A2N1M447"/>
<dbReference type="EMBL" id="LLXL01005692">
    <property type="protein sequence ID" value="PKK56405.1"/>
    <property type="molecule type" value="Genomic_DNA"/>
</dbReference>
<accession>A0A2N1M447</accession>